<protein>
    <recommendedName>
        <fullName evidence="7">Formyl transferase</fullName>
    </recommendedName>
</protein>
<dbReference type="PANTHER" id="PTHR11138:SF5">
    <property type="entry name" value="METHIONYL-TRNA FORMYLTRANSFERASE, MITOCHONDRIAL"/>
    <property type="match status" value="1"/>
</dbReference>
<dbReference type="PANTHER" id="PTHR11138">
    <property type="entry name" value="METHIONYL-TRNA FORMYLTRANSFERASE"/>
    <property type="match status" value="1"/>
</dbReference>
<dbReference type="STRING" id="1903179.BI347_10080"/>
<dbReference type="InterPro" id="IPR002376">
    <property type="entry name" value="Formyl_transf_N"/>
</dbReference>
<evidence type="ECO:0000259" key="1">
    <source>
        <dbReference type="Pfam" id="PF00551"/>
    </source>
</evidence>
<dbReference type="Proteomes" id="UP000180088">
    <property type="component" value="Unassembled WGS sequence"/>
</dbReference>
<gene>
    <name evidence="4" type="ORF">BI344_14005</name>
    <name evidence="3" type="ORF">BI347_10080</name>
</gene>
<reference evidence="5 6" key="1">
    <citation type="submission" date="2016-09" db="EMBL/GenBank/DDBJ databases">
        <title>Chromobacterium muskegensis sp. nov., an insecticidal bacterium isolated from Sphagnum bogs.</title>
        <authorList>
            <person name="Sparks M.E."/>
            <person name="Blackburn M.B."/>
            <person name="Gundersen-Rindal D.E."/>
            <person name="Mitchell A."/>
            <person name="Farrar R."/>
            <person name="Kuhar D."/>
        </authorList>
    </citation>
    <scope>NUCLEOTIDE SEQUENCE [LARGE SCALE GENOMIC DNA]</scope>
    <source>
        <strain evidence="4 6">14B-1</strain>
        <strain evidence="3 5">37-2</strain>
    </source>
</reference>
<dbReference type="SUPFAM" id="SSF53328">
    <property type="entry name" value="Formyltransferase"/>
    <property type="match status" value="1"/>
</dbReference>
<dbReference type="InterPro" id="IPR036477">
    <property type="entry name" value="Formyl_transf_N_sf"/>
</dbReference>
<evidence type="ECO:0000259" key="2">
    <source>
        <dbReference type="Pfam" id="PF18216"/>
    </source>
</evidence>
<dbReference type="Pfam" id="PF00551">
    <property type="entry name" value="Formyl_trans_N"/>
    <property type="match status" value="1"/>
</dbReference>
<dbReference type="GO" id="GO:0005829">
    <property type="term" value="C:cytosol"/>
    <property type="evidence" value="ECO:0007669"/>
    <property type="project" value="TreeGrafter"/>
</dbReference>
<evidence type="ECO:0008006" key="7">
    <source>
        <dbReference type="Google" id="ProtNLM"/>
    </source>
</evidence>
<dbReference type="EMBL" id="MKCT01000009">
    <property type="protein sequence ID" value="OHX20836.1"/>
    <property type="molecule type" value="Genomic_DNA"/>
</dbReference>
<keyword evidence="6" id="KW-1185">Reference proteome</keyword>
<dbReference type="InterPro" id="IPR040660">
    <property type="entry name" value="N_formyltrans_C"/>
</dbReference>
<evidence type="ECO:0000313" key="4">
    <source>
        <dbReference type="EMBL" id="OHX20836.1"/>
    </source>
</evidence>
<dbReference type="OrthoDB" id="9802815at2"/>
<dbReference type="CDD" id="cd08369">
    <property type="entry name" value="FMT_core"/>
    <property type="match status" value="1"/>
</dbReference>
<proteinExistence type="predicted"/>
<sequence length="260" mass="29772">MKKNFKIALFANHAPGLHIAQYFANCVTTDTISALYLSGEQKENDQKIVHALNIPQDRTFTGRDILTDPEHVQWFRSQDFDAIVTVYWPWLLDKEVFSASPITVNFHPALLPINRGWFPHVHSLIDGSKTGVTLHKIEDGADTGAIWAQKEVPIQALDTAKDIYDKLQFEIVKLFKEKWPDIKQGRITPMLQDESQAVYHSKKEVEGLDLVELDKVYLAKDLINKLKARTFGSKGFAYYEENGEKIYMKISLSKTSKFQE</sequence>
<dbReference type="Gene3D" id="3.40.50.12230">
    <property type="match status" value="1"/>
</dbReference>
<dbReference type="Pfam" id="PF18216">
    <property type="entry name" value="N_formyltrans_C"/>
    <property type="match status" value="1"/>
</dbReference>
<accession>A0A1S1X336</accession>
<dbReference type="AlphaFoldDB" id="A0A1S1X336"/>
<dbReference type="Proteomes" id="UP000180280">
    <property type="component" value="Unassembled WGS sequence"/>
</dbReference>
<evidence type="ECO:0000313" key="5">
    <source>
        <dbReference type="Proteomes" id="UP000180088"/>
    </source>
</evidence>
<evidence type="ECO:0000313" key="6">
    <source>
        <dbReference type="Proteomes" id="UP000180280"/>
    </source>
</evidence>
<name>A0A1S1X336_9NEIS</name>
<comment type="caution">
    <text evidence="3">The sequence shown here is derived from an EMBL/GenBank/DDBJ whole genome shotgun (WGS) entry which is preliminary data.</text>
</comment>
<feature type="domain" description="Formyl transferase N-terminal" evidence="1">
    <location>
        <begin position="39"/>
        <end position="173"/>
    </location>
</feature>
<organism evidence="3 5">
    <name type="scientific">Chromobacterium sphagni</name>
    <dbReference type="NCBI Taxonomy" id="1903179"/>
    <lineage>
        <taxon>Bacteria</taxon>
        <taxon>Pseudomonadati</taxon>
        <taxon>Pseudomonadota</taxon>
        <taxon>Betaproteobacteria</taxon>
        <taxon>Neisseriales</taxon>
        <taxon>Chromobacteriaceae</taxon>
        <taxon>Chromobacterium</taxon>
    </lineage>
</organism>
<dbReference type="GO" id="GO:0004479">
    <property type="term" value="F:methionyl-tRNA formyltransferase activity"/>
    <property type="evidence" value="ECO:0007669"/>
    <property type="project" value="TreeGrafter"/>
</dbReference>
<evidence type="ECO:0000313" key="3">
    <source>
        <dbReference type="EMBL" id="OHX13820.1"/>
    </source>
</evidence>
<dbReference type="EMBL" id="MKCS01000001">
    <property type="protein sequence ID" value="OHX13820.1"/>
    <property type="molecule type" value="Genomic_DNA"/>
</dbReference>
<feature type="domain" description="N-formyltransferase dimerization C-terminal" evidence="2">
    <location>
        <begin position="207"/>
        <end position="254"/>
    </location>
</feature>
<dbReference type="RefSeq" id="WP_071112269.1">
    <property type="nucleotide sequence ID" value="NZ_MKCS01000001.1"/>
</dbReference>